<evidence type="ECO:0000256" key="2">
    <source>
        <dbReference type="ARBA" id="ARBA00008685"/>
    </source>
</evidence>
<dbReference type="Proteomes" id="UP000291343">
    <property type="component" value="Unassembled WGS sequence"/>
</dbReference>
<feature type="domain" description="Ionotropic glutamate receptor C-terminal" evidence="10">
    <location>
        <begin position="237"/>
        <end position="412"/>
    </location>
</feature>
<dbReference type="InterPro" id="IPR052192">
    <property type="entry name" value="Insect_Ionotropic_Sensory_Rcpt"/>
</dbReference>
<sequence length="518" mass="59679">MLFNSIFKVSDLEIFQRKHKWLIWTKLKQKSVEDLMNYKLNVFCDVTLATELDEIINLYIVYKVDYSLQDLKELPIGNWTEQAGLRVQVRGTKIERRSNLGGVQVKSQTVFSSLKFKTIDENRLQLLMNNSYEKYKDNLPRYTIVLFLNLAKLYNFTLNISIADEWGSKKQNGEYSGLIGALQRNITDIGLSGFHRERSIPFLDFSALLWKNRPIFLYRSLRPFASAYSLVLPFSRSTWLCIFVMLGFIAFTLLIARRFNRSRREDCSISGSCLVTLAIFCQQGFESCSSRLSERIILLTALIFGLIICTFYNSIIVTLALKQKLVTVRNADDLLNSDMKIGIYDEKILREYFETSNNSLVSKLYQKKIKGQPSSFLTDEKGLALIRTSNYFAFYGSENLLYKTVYEKFSMNEVCQLSEVELVEPYQVPSPMRKNFFLKEFINCGPVRLKEIGVVARELSIWYPGKVRCQASPDSPSVTINCLVIAYAIYCSGLIISIVIMLVELVVFNRRKQQHASA</sequence>
<dbReference type="Pfam" id="PF00060">
    <property type="entry name" value="Lig_chan"/>
    <property type="match status" value="1"/>
</dbReference>
<proteinExistence type="inferred from homology"/>
<evidence type="ECO:0000256" key="6">
    <source>
        <dbReference type="ARBA" id="ARBA00023136"/>
    </source>
</evidence>
<protein>
    <submittedName>
        <fullName evidence="12">Uncharacterized protein</fullName>
    </submittedName>
</protein>
<evidence type="ECO:0000256" key="5">
    <source>
        <dbReference type="ARBA" id="ARBA00022989"/>
    </source>
</evidence>
<dbReference type="InParanoid" id="A0A482XKB6"/>
<evidence type="ECO:0000256" key="4">
    <source>
        <dbReference type="ARBA" id="ARBA00022692"/>
    </source>
</evidence>
<dbReference type="SUPFAM" id="SSF53850">
    <property type="entry name" value="Periplasmic binding protein-like II"/>
    <property type="match status" value="1"/>
</dbReference>
<dbReference type="OrthoDB" id="6581555at2759"/>
<keyword evidence="13" id="KW-1185">Reference proteome</keyword>
<evidence type="ECO:0000256" key="8">
    <source>
        <dbReference type="ARBA" id="ARBA00023180"/>
    </source>
</evidence>
<dbReference type="AlphaFoldDB" id="A0A482XKB6"/>
<evidence type="ECO:0000256" key="9">
    <source>
        <dbReference type="SAM" id="Phobius"/>
    </source>
</evidence>
<dbReference type="Pfam" id="PF24576">
    <property type="entry name" value="IR75A_N"/>
    <property type="match status" value="1"/>
</dbReference>
<evidence type="ECO:0000313" key="12">
    <source>
        <dbReference type="EMBL" id="RZF46273.1"/>
    </source>
</evidence>
<comment type="similarity">
    <text evidence="2">Belongs to the glutamate-gated ion channel (TC 1.A.10.1) family.</text>
</comment>
<comment type="subcellular location">
    <subcellularLocation>
        <location evidence="1">Cell membrane</location>
        <topology evidence="1">Multi-pass membrane protein</topology>
    </subcellularLocation>
</comment>
<keyword evidence="4 9" id="KW-0812">Transmembrane</keyword>
<evidence type="ECO:0000259" key="11">
    <source>
        <dbReference type="Pfam" id="PF24576"/>
    </source>
</evidence>
<name>A0A482XKB6_LAOST</name>
<feature type="transmembrane region" description="Helical" evidence="9">
    <location>
        <begin position="296"/>
        <end position="321"/>
    </location>
</feature>
<keyword evidence="5 9" id="KW-1133">Transmembrane helix</keyword>
<keyword evidence="6 9" id="KW-0472">Membrane</keyword>
<dbReference type="GO" id="GO:0015276">
    <property type="term" value="F:ligand-gated monoatomic ion channel activity"/>
    <property type="evidence" value="ECO:0007669"/>
    <property type="project" value="InterPro"/>
</dbReference>
<dbReference type="InterPro" id="IPR057074">
    <property type="entry name" value="IR75A_N"/>
</dbReference>
<keyword evidence="7" id="KW-0675">Receptor</keyword>
<dbReference type="PANTHER" id="PTHR42643">
    <property type="entry name" value="IONOTROPIC RECEPTOR 20A-RELATED"/>
    <property type="match status" value="1"/>
</dbReference>
<feature type="transmembrane region" description="Helical" evidence="9">
    <location>
        <begin position="484"/>
        <end position="508"/>
    </location>
</feature>
<dbReference type="InterPro" id="IPR001320">
    <property type="entry name" value="Iontro_rcpt_C"/>
</dbReference>
<feature type="transmembrane region" description="Helical" evidence="9">
    <location>
        <begin position="237"/>
        <end position="256"/>
    </location>
</feature>
<evidence type="ECO:0000313" key="13">
    <source>
        <dbReference type="Proteomes" id="UP000291343"/>
    </source>
</evidence>
<keyword evidence="8" id="KW-0325">Glycoprotein</keyword>
<accession>A0A482XKB6</accession>
<evidence type="ECO:0000256" key="1">
    <source>
        <dbReference type="ARBA" id="ARBA00004651"/>
    </source>
</evidence>
<evidence type="ECO:0000256" key="3">
    <source>
        <dbReference type="ARBA" id="ARBA00022475"/>
    </source>
</evidence>
<dbReference type="Gene3D" id="3.40.190.10">
    <property type="entry name" value="Periplasmic binding protein-like II"/>
    <property type="match status" value="1"/>
</dbReference>
<gene>
    <name evidence="12" type="ORF">LSTR_LSTR015190</name>
</gene>
<comment type="caution">
    <text evidence="12">The sequence shown here is derived from an EMBL/GenBank/DDBJ whole genome shotgun (WGS) entry which is preliminary data.</text>
</comment>
<dbReference type="GO" id="GO:0005886">
    <property type="term" value="C:plasma membrane"/>
    <property type="evidence" value="ECO:0007669"/>
    <property type="project" value="UniProtKB-SubCell"/>
</dbReference>
<dbReference type="GO" id="GO:0050906">
    <property type="term" value="P:detection of stimulus involved in sensory perception"/>
    <property type="evidence" value="ECO:0007669"/>
    <property type="project" value="UniProtKB-ARBA"/>
</dbReference>
<organism evidence="12 13">
    <name type="scientific">Laodelphax striatellus</name>
    <name type="common">Small brown planthopper</name>
    <name type="synonym">Delphax striatella</name>
    <dbReference type="NCBI Taxonomy" id="195883"/>
    <lineage>
        <taxon>Eukaryota</taxon>
        <taxon>Metazoa</taxon>
        <taxon>Ecdysozoa</taxon>
        <taxon>Arthropoda</taxon>
        <taxon>Hexapoda</taxon>
        <taxon>Insecta</taxon>
        <taxon>Pterygota</taxon>
        <taxon>Neoptera</taxon>
        <taxon>Paraneoptera</taxon>
        <taxon>Hemiptera</taxon>
        <taxon>Auchenorrhyncha</taxon>
        <taxon>Fulgoroidea</taxon>
        <taxon>Delphacidae</taxon>
        <taxon>Criomorphinae</taxon>
        <taxon>Laodelphax</taxon>
    </lineage>
</organism>
<evidence type="ECO:0000259" key="10">
    <source>
        <dbReference type="Pfam" id="PF00060"/>
    </source>
</evidence>
<feature type="domain" description="Ionotropic receptor 75a N-terminal" evidence="11">
    <location>
        <begin position="8"/>
        <end position="110"/>
    </location>
</feature>
<evidence type="ECO:0000256" key="7">
    <source>
        <dbReference type="ARBA" id="ARBA00023170"/>
    </source>
</evidence>
<dbReference type="Gene3D" id="1.10.287.70">
    <property type="match status" value="1"/>
</dbReference>
<dbReference type="PANTHER" id="PTHR42643:SF30">
    <property type="entry name" value="IONOTROPIC RECEPTOR 40A-RELATED"/>
    <property type="match status" value="1"/>
</dbReference>
<dbReference type="EMBL" id="QKKF02006673">
    <property type="protein sequence ID" value="RZF46273.1"/>
    <property type="molecule type" value="Genomic_DNA"/>
</dbReference>
<keyword evidence="3" id="KW-1003">Cell membrane</keyword>
<reference evidence="12 13" key="1">
    <citation type="journal article" date="2017" name="Gigascience">
        <title>Genome sequence of the small brown planthopper, Laodelphax striatellus.</title>
        <authorList>
            <person name="Zhu J."/>
            <person name="Jiang F."/>
            <person name="Wang X."/>
            <person name="Yang P."/>
            <person name="Bao Y."/>
            <person name="Zhao W."/>
            <person name="Wang W."/>
            <person name="Lu H."/>
            <person name="Wang Q."/>
            <person name="Cui N."/>
            <person name="Li J."/>
            <person name="Chen X."/>
            <person name="Luo L."/>
            <person name="Yu J."/>
            <person name="Kang L."/>
            <person name="Cui F."/>
        </authorList>
    </citation>
    <scope>NUCLEOTIDE SEQUENCE [LARGE SCALE GENOMIC DNA]</scope>
    <source>
        <strain evidence="12">Lst14</strain>
    </source>
</reference>